<accession>A0A0V0I0R4</accession>
<evidence type="ECO:0000256" key="1">
    <source>
        <dbReference type="SAM" id="Phobius"/>
    </source>
</evidence>
<reference evidence="2" key="1">
    <citation type="submission" date="2015-12" db="EMBL/GenBank/DDBJ databases">
        <title>Gene expression during late stages of embryo sac development: a critical building block for successful pollen-pistil interactions.</title>
        <authorList>
            <person name="Liu Y."/>
            <person name="Joly V."/>
            <person name="Sabar M."/>
            <person name="Matton D.P."/>
        </authorList>
    </citation>
    <scope>NUCLEOTIDE SEQUENCE</scope>
</reference>
<keyword evidence="1" id="KW-0812">Transmembrane</keyword>
<feature type="transmembrane region" description="Helical" evidence="1">
    <location>
        <begin position="40"/>
        <end position="63"/>
    </location>
</feature>
<keyword evidence="1" id="KW-1133">Transmembrane helix</keyword>
<feature type="transmembrane region" description="Helical" evidence="1">
    <location>
        <begin position="7"/>
        <end position="28"/>
    </location>
</feature>
<protein>
    <submittedName>
        <fullName evidence="2">Putative ovule protein</fullName>
    </submittedName>
</protein>
<sequence>MLSYYKLLFLINFMASIEWLLVFYYFYFVLFNIHGCGLTVIILLLLIIFGRLIFFMFLCMFCYS</sequence>
<evidence type="ECO:0000313" key="2">
    <source>
        <dbReference type="EMBL" id="JAP25943.1"/>
    </source>
</evidence>
<proteinExistence type="predicted"/>
<keyword evidence="1" id="KW-0472">Membrane</keyword>
<organism evidence="2">
    <name type="scientific">Solanum chacoense</name>
    <name type="common">Chaco potato</name>
    <dbReference type="NCBI Taxonomy" id="4108"/>
    <lineage>
        <taxon>Eukaryota</taxon>
        <taxon>Viridiplantae</taxon>
        <taxon>Streptophyta</taxon>
        <taxon>Embryophyta</taxon>
        <taxon>Tracheophyta</taxon>
        <taxon>Spermatophyta</taxon>
        <taxon>Magnoliopsida</taxon>
        <taxon>eudicotyledons</taxon>
        <taxon>Gunneridae</taxon>
        <taxon>Pentapetalae</taxon>
        <taxon>asterids</taxon>
        <taxon>lamiids</taxon>
        <taxon>Solanales</taxon>
        <taxon>Solanaceae</taxon>
        <taxon>Solanoideae</taxon>
        <taxon>Solaneae</taxon>
        <taxon>Solanum</taxon>
    </lineage>
</organism>
<dbReference type="EMBL" id="GEDG01012749">
    <property type="protein sequence ID" value="JAP25943.1"/>
    <property type="molecule type" value="Transcribed_RNA"/>
</dbReference>
<name>A0A0V0I0R4_SOLCH</name>
<dbReference type="AlphaFoldDB" id="A0A0V0I0R4"/>